<dbReference type="PANTHER" id="PTHR11552:SF115">
    <property type="entry name" value="DEHYDROGENASE XPTC-RELATED"/>
    <property type="match status" value="1"/>
</dbReference>
<comment type="caution">
    <text evidence="8">The sequence shown here is derived from an EMBL/GenBank/DDBJ whole genome shotgun (WGS) entry which is preliminary data.</text>
</comment>
<keyword evidence="3 4" id="KW-0274">FAD</keyword>
<sequence>MLWIKGLPSLATTVLIIEAGELDQGEDFIYIPLFAGIGNGAIGTQYDWNLTYAPQPATNNRSIAIPLGKVVGGGSCLNKMTFDLAGKEDYDRWIEVGAVGWNELFPYFKKLTDFTPPAPEIAKEWDIQTDPSAHGYKGHVMKSLLRIDVLADRVFDSLNGDANGALWNPQSLDPDTKTRSNSRTAYWNSASNRTNLHLLTGQQATKLITKLNKDGVAIIGVEYAAGPKFSRSTVLAAKEVVLAAGAIHSPQLLQLSGIGSSSLLKQFGIETVVSLPGVGANFQDHPLLRASTTLDIYLSANNLTSNATSNAEMLALYRHNRTGPYSTEGGGAYAFIGTRYFTNTTSKIVSSASSITPASYLPSDVDSTILAGYEAQYKILTRDLASNKMPIMEFIFGGGPVFTGLQHPFSRGSVAITSADPFTSPSANPGFLTHQTDLLLLSAAAMYARRIINTPIFAPLSPVETVPGPSVQTDADFEAWVRSTIGTTFHPSGTTSMMKRHYGGVVDSNYKVYGVNNLRVVDAGTFPMIQSAHLQVTVYAMAERASDVIKKSWRL</sequence>
<dbReference type="Gene3D" id="3.50.50.60">
    <property type="entry name" value="FAD/NAD(P)-binding domain"/>
    <property type="match status" value="1"/>
</dbReference>
<comment type="similarity">
    <text evidence="1 4">Belongs to the GMC oxidoreductase family.</text>
</comment>
<keyword evidence="4" id="KW-0285">Flavoprotein</keyword>
<dbReference type="GO" id="GO:0050660">
    <property type="term" value="F:flavin adenine dinucleotide binding"/>
    <property type="evidence" value="ECO:0007669"/>
    <property type="project" value="InterPro"/>
</dbReference>
<dbReference type="Pfam" id="PF00732">
    <property type="entry name" value="GMC_oxred_N"/>
    <property type="match status" value="1"/>
</dbReference>
<evidence type="ECO:0000259" key="6">
    <source>
        <dbReference type="PROSITE" id="PS00623"/>
    </source>
</evidence>
<keyword evidence="9" id="KW-1185">Reference proteome</keyword>
<evidence type="ECO:0000313" key="8">
    <source>
        <dbReference type="EMBL" id="TGO32966.1"/>
    </source>
</evidence>
<evidence type="ECO:0000256" key="4">
    <source>
        <dbReference type="RuleBase" id="RU003968"/>
    </source>
</evidence>
<gene>
    <name evidence="8" type="ORF">BHYA_0276g00110</name>
</gene>
<evidence type="ECO:0000313" key="9">
    <source>
        <dbReference type="Proteomes" id="UP000297814"/>
    </source>
</evidence>
<dbReference type="InterPro" id="IPR012132">
    <property type="entry name" value="GMC_OxRdtase"/>
</dbReference>
<dbReference type="SUPFAM" id="SSF54373">
    <property type="entry name" value="FAD-linked reductases, C-terminal domain"/>
    <property type="match status" value="1"/>
</dbReference>
<reference evidence="8 9" key="1">
    <citation type="submission" date="2017-12" db="EMBL/GenBank/DDBJ databases">
        <title>Comparative genomics of Botrytis spp.</title>
        <authorList>
            <person name="Valero-Jimenez C.A."/>
            <person name="Tapia P."/>
            <person name="Veloso J."/>
            <person name="Silva-Moreno E."/>
            <person name="Staats M."/>
            <person name="Valdes J.H."/>
            <person name="Van Kan J.A.L."/>
        </authorList>
    </citation>
    <scope>NUCLEOTIDE SEQUENCE [LARGE SCALE GENOMIC DNA]</scope>
    <source>
        <strain evidence="8 9">Bh0001</strain>
    </source>
</reference>
<evidence type="ECO:0000259" key="7">
    <source>
        <dbReference type="PROSITE" id="PS00624"/>
    </source>
</evidence>
<dbReference type="InterPro" id="IPR000172">
    <property type="entry name" value="GMC_OxRdtase_N"/>
</dbReference>
<organism evidence="8 9">
    <name type="scientific">Botrytis hyacinthi</name>
    <dbReference type="NCBI Taxonomy" id="278943"/>
    <lineage>
        <taxon>Eukaryota</taxon>
        <taxon>Fungi</taxon>
        <taxon>Dikarya</taxon>
        <taxon>Ascomycota</taxon>
        <taxon>Pezizomycotina</taxon>
        <taxon>Leotiomycetes</taxon>
        <taxon>Helotiales</taxon>
        <taxon>Sclerotiniaceae</taxon>
        <taxon>Botrytis</taxon>
    </lineage>
</organism>
<dbReference type="Proteomes" id="UP000297814">
    <property type="component" value="Unassembled WGS sequence"/>
</dbReference>
<dbReference type="SUPFAM" id="SSF51905">
    <property type="entry name" value="FAD/NAD(P)-binding domain"/>
    <property type="match status" value="1"/>
</dbReference>
<feature type="binding site" evidence="3">
    <location>
        <position position="70"/>
    </location>
    <ligand>
        <name>FAD</name>
        <dbReference type="ChEBI" id="CHEBI:57692"/>
    </ligand>
</feature>
<protein>
    <recommendedName>
        <fullName evidence="6 7">Glucose-methanol-choline oxidoreductase N-terminal domain-containing protein</fullName>
    </recommendedName>
</protein>
<dbReference type="PROSITE" id="PS00624">
    <property type="entry name" value="GMC_OXRED_2"/>
    <property type="match status" value="1"/>
</dbReference>
<dbReference type="GO" id="GO:0044550">
    <property type="term" value="P:secondary metabolite biosynthetic process"/>
    <property type="evidence" value="ECO:0007669"/>
    <property type="project" value="TreeGrafter"/>
</dbReference>
<accession>A0A4Z1G7Q4</accession>
<name>A0A4Z1G7Q4_9HELO</name>
<dbReference type="Pfam" id="PF05199">
    <property type="entry name" value="GMC_oxred_C"/>
    <property type="match status" value="1"/>
</dbReference>
<comment type="cofactor">
    <cofactor evidence="3">
        <name>FAD</name>
        <dbReference type="ChEBI" id="CHEBI:57692"/>
    </cofactor>
</comment>
<proteinExistence type="inferred from homology"/>
<dbReference type="InterPro" id="IPR036188">
    <property type="entry name" value="FAD/NAD-bd_sf"/>
</dbReference>
<feature type="active site" description="Proton acceptor" evidence="2">
    <location>
        <position position="533"/>
    </location>
</feature>
<dbReference type="PANTHER" id="PTHR11552">
    <property type="entry name" value="GLUCOSE-METHANOL-CHOLINE GMC OXIDOREDUCTASE"/>
    <property type="match status" value="1"/>
</dbReference>
<evidence type="ECO:0000256" key="2">
    <source>
        <dbReference type="PIRSR" id="PIRSR000137-1"/>
    </source>
</evidence>
<evidence type="ECO:0000256" key="3">
    <source>
        <dbReference type="PIRSR" id="PIRSR000137-2"/>
    </source>
</evidence>
<dbReference type="EMBL" id="PQXK01000276">
    <property type="protein sequence ID" value="TGO32966.1"/>
    <property type="molecule type" value="Genomic_DNA"/>
</dbReference>
<dbReference type="PROSITE" id="PS00623">
    <property type="entry name" value="GMC_OXRED_1"/>
    <property type="match status" value="1"/>
</dbReference>
<feature type="domain" description="Glucose-methanol-choline oxidoreductase N-terminal" evidence="6">
    <location>
        <begin position="68"/>
        <end position="91"/>
    </location>
</feature>
<evidence type="ECO:0000256" key="1">
    <source>
        <dbReference type="ARBA" id="ARBA00010790"/>
    </source>
</evidence>
<keyword evidence="5" id="KW-0732">Signal</keyword>
<dbReference type="InterPro" id="IPR007867">
    <property type="entry name" value="GMC_OxRtase_C"/>
</dbReference>
<feature type="signal peptide" evidence="5">
    <location>
        <begin position="1"/>
        <end position="19"/>
    </location>
</feature>
<dbReference type="PIRSF" id="PIRSF000137">
    <property type="entry name" value="Alcohol_oxidase"/>
    <property type="match status" value="1"/>
</dbReference>
<feature type="active site" description="Proton donor" evidence="2">
    <location>
        <position position="490"/>
    </location>
</feature>
<dbReference type="GO" id="GO:0016614">
    <property type="term" value="F:oxidoreductase activity, acting on CH-OH group of donors"/>
    <property type="evidence" value="ECO:0007669"/>
    <property type="project" value="InterPro"/>
</dbReference>
<evidence type="ECO:0000256" key="5">
    <source>
        <dbReference type="SAM" id="SignalP"/>
    </source>
</evidence>
<feature type="chain" id="PRO_5021214629" description="Glucose-methanol-choline oxidoreductase N-terminal domain-containing protein" evidence="5">
    <location>
        <begin position="20"/>
        <end position="555"/>
    </location>
</feature>
<dbReference type="AlphaFoldDB" id="A0A4Z1G7Q4"/>
<feature type="domain" description="Glucose-methanol-choline oxidoreductase N-terminal" evidence="7">
    <location>
        <begin position="245"/>
        <end position="259"/>
    </location>
</feature>
<dbReference type="Gene3D" id="3.30.560.10">
    <property type="entry name" value="Glucose Oxidase, domain 3"/>
    <property type="match status" value="1"/>
</dbReference>